<protein>
    <submittedName>
        <fullName evidence="2">Uncharacterized protein</fullName>
    </submittedName>
</protein>
<evidence type="ECO:0000256" key="1">
    <source>
        <dbReference type="SAM" id="Phobius"/>
    </source>
</evidence>
<dbReference type="STRING" id="153721.MYP_2387"/>
<dbReference type="PROSITE" id="PS51257">
    <property type="entry name" value="PROKAR_LIPOPROTEIN"/>
    <property type="match status" value="1"/>
</dbReference>
<feature type="transmembrane region" description="Helical" evidence="1">
    <location>
        <begin position="7"/>
        <end position="29"/>
    </location>
</feature>
<sequence length="154" mass="17701">MIATVKYPIVLISVFLWLGFACALDFIEFSIEYKSISVSTSIEIFLSDLIYNTMTNFEWFFVLLIIGTTYFTSIEEIFPLYTLFIIPFIILSIQTSRLFPGMNNHSVFVIGKTSYSLYSSFCYQILEGIKVMCLLIFGLKLIKLTNNKEGANDR</sequence>
<keyword evidence="1" id="KW-0472">Membrane</keyword>
<proteinExistence type="predicted"/>
<dbReference type="RefSeq" id="WP_045463286.1">
    <property type="nucleotide sequence ID" value="NZ_BBLT01000004.1"/>
</dbReference>
<evidence type="ECO:0000313" key="3">
    <source>
        <dbReference type="Proteomes" id="UP000030185"/>
    </source>
</evidence>
<feature type="transmembrane region" description="Helical" evidence="1">
    <location>
        <begin position="115"/>
        <end position="139"/>
    </location>
</feature>
<gene>
    <name evidence="2" type="ORF">MYP_2387</name>
</gene>
<keyword evidence="1" id="KW-1133">Transmembrane helix</keyword>
<name>A0A098LGE0_9BACT</name>
<reference evidence="2 3" key="1">
    <citation type="submission" date="2014-09" db="EMBL/GenBank/DDBJ databases">
        <title>Sporocytophaga myxococcoides PG-01 genome sequencing.</title>
        <authorList>
            <person name="Liu L."/>
            <person name="Gao P.J."/>
            <person name="Chen G.J."/>
            <person name="Wang L.S."/>
        </authorList>
    </citation>
    <scope>NUCLEOTIDE SEQUENCE [LARGE SCALE GENOMIC DNA]</scope>
    <source>
        <strain evidence="2 3">PG-01</strain>
    </source>
</reference>
<feature type="transmembrane region" description="Helical" evidence="1">
    <location>
        <begin position="49"/>
        <end position="71"/>
    </location>
</feature>
<dbReference type="Proteomes" id="UP000030185">
    <property type="component" value="Unassembled WGS sequence"/>
</dbReference>
<dbReference type="EMBL" id="BBLT01000004">
    <property type="protein sequence ID" value="GAL85158.1"/>
    <property type="molecule type" value="Genomic_DNA"/>
</dbReference>
<comment type="caution">
    <text evidence="2">The sequence shown here is derived from an EMBL/GenBank/DDBJ whole genome shotgun (WGS) entry which is preliminary data.</text>
</comment>
<dbReference type="AlphaFoldDB" id="A0A098LGE0"/>
<organism evidence="2 3">
    <name type="scientific">Sporocytophaga myxococcoides</name>
    <dbReference type="NCBI Taxonomy" id="153721"/>
    <lineage>
        <taxon>Bacteria</taxon>
        <taxon>Pseudomonadati</taxon>
        <taxon>Bacteroidota</taxon>
        <taxon>Cytophagia</taxon>
        <taxon>Cytophagales</taxon>
        <taxon>Cytophagaceae</taxon>
        <taxon>Sporocytophaga</taxon>
    </lineage>
</organism>
<accession>A0A098LGE0</accession>
<feature type="transmembrane region" description="Helical" evidence="1">
    <location>
        <begin position="78"/>
        <end position="95"/>
    </location>
</feature>
<keyword evidence="1" id="KW-0812">Transmembrane</keyword>
<keyword evidence="3" id="KW-1185">Reference proteome</keyword>
<evidence type="ECO:0000313" key="2">
    <source>
        <dbReference type="EMBL" id="GAL85158.1"/>
    </source>
</evidence>